<dbReference type="KEGG" id="mgk:FSB76_02430"/>
<keyword evidence="2" id="KW-1185">Reference proteome</keyword>
<dbReference type="OrthoDB" id="797330at2"/>
<proteinExistence type="predicted"/>
<reference evidence="1 2" key="1">
    <citation type="journal article" date="2013" name="J. Microbiol.">
        <title>Mucilaginibacter ginsenosidivorax sp. nov., with ginsenoside converting activity isolated from sediment.</title>
        <authorList>
            <person name="Kim J.K."/>
            <person name="Choi T.E."/>
            <person name="Liu Q.M."/>
            <person name="Park H.Y."/>
            <person name="Yi T.H."/>
            <person name="Yoon M.H."/>
            <person name="Kim S.C."/>
            <person name="Im W.T."/>
        </authorList>
    </citation>
    <scope>NUCLEOTIDE SEQUENCE [LARGE SCALE GENOMIC DNA]</scope>
    <source>
        <strain evidence="1 2">KHI28</strain>
    </source>
</reference>
<accession>A0A5B8VT74</accession>
<dbReference type="Proteomes" id="UP000321362">
    <property type="component" value="Chromosome"/>
</dbReference>
<dbReference type="RefSeq" id="WP_147052013.1">
    <property type="nucleotide sequence ID" value="NZ_CP042437.1"/>
</dbReference>
<name>A0A5B8VT74_9SPHI</name>
<gene>
    <name evidence="1" type="ORF">FSB76_02430</name>
</gene>
<dbReference type="EMBL" id="CP042437">
    <property type="protein sequence ID" value="QEC74854.1"/>
    <property type="molecule type" value="Genomic_DNA"/>
</dbReference>
<protein>
    <submittedName>
        <fullName evidence="1">Uncharacterized protein</fullName>
    </submittedName>
</protein>
<dbReference type="AlphaFoldDB" id="A0A5B8VT74"/>
<evidence type="ECO:0000313" key="1">
    <source>
        <dbReference type="EMBL" id="QEC74854.1"/>
    </source>
</evidence>
<sequence length="103" mass="11709">MKTFNEHESVIYTDAQGNVIDTFVIFDTDKTTGLTHINHMNLRVPTDSLQLHPASIAKWNLPMKDAFSFQIFKKLKDKYQEPAIPTVKRTLTAEPGYKLAKAS</sequence>
<evidence type="ECO:0000313" key="2">
    <source>
        <dbReference type="Proteomes" id="UP000321362"/>
    </source>
</evidence>
<organism evidence="1 2">
    <name type="scientific">Mucilaginibacter ginsenosidivorax</name>
    <dbReference type="NCBI Taxonomy" id="862126"/>
    <lineage>
        <taxon>Bacteria</taxon>
        <taxon>Pseudomonadati</taxon>
        <taxon>Bacteroidota</taxon>
        <taxon>Sphingobacteriia</taxon>
        <taxon>Sphingobacteriales</taxon>
        <taxon>Sphingobacteriaceae</taxon>
        <taxon>Mucilaginibacter</taxon>
    </lineage>
</organism>